<dbReference type="RefSeq" id="WP_275108982.1">
    <property type="nucleotide sequence ID" value="NZ_JAKJSC010000001.1"/>
</dbReference>
<dbReference type="Proteomes" id="UP001528920">
    <property type="component" value="Unassembled WGS sequence"/>
</dbReference>
<organism evidence="1 2">
    <name type="scientific">Paralabilibaculum antarcticum</name>
    <dbReference type="NCBI Taxonomy" id="2912572"/>
    <lineage>
        <taxon>Bacteria</taxon>
        <taxon>Pseudomonadati</taxon>
        <taxon>Bacteroidota</taxon>
        <taxon>Bacteroidia</taxon>
        <taxon>Marinilabiliales</taxon>
        <taxon>Marinifilaceae</taxon>
        <taxon>Paralabilibaculum</taxon>
    </lineage>
</organism>
<accession>A0ABT5VQC9</accession>
<proteinExistence type="predicted"/>
<gene>
    <name evidence="1" type="ORF">L3049_06425</name>
</gene>
<dbReference type="EMBL" id="JAKJSC010000001">
    <property type="protein sequence ID" value="MDE5417640.1"/>
    <property type="molecule type" value="Genomic_DNA"/>
</dbReference>
<comment type="caution">
    <text evidence="1">The sequence shown here is derived from an EMBL/GenBank/DDBJ whole genome shotgun (WGS) entry which is preliminary data.</text>
</comment>
<evidence type="ECO:0000313" key="1">
    <source>
        <dbReference type="EMBL" id="MDE5417640.1"/>
    </source>
</evidence>
<evidence type="ECO:0000313" key="2">
    <source>
        <dbReference type="Proteomes" id="UP001528920"/>
    </source>
</evidence>
<reference evidence="1 2" key="1">
    <citation type="submission" date="2022-01" db="EMBL/GenBank/DDBJ databases">
        <title>Labilibaculum sp. nov, a marine bacterium isolated from Antarctica.</title>
        <authorList>
            <person name="Dai W."/>
        </authorList>
    </citation>
    <scope>NUCLEOTIDE SEQUENCE [LARGE SCALE GENOMIC DNA]</scope>
    <source>
        <strain evidence="1 2">DW002</strain>
    </source>
</reference>
<keyword evidence="2" id="KW-1185">Reference proteome</keyword>
<protein>
    <submittedName>
        <fullName evidence="1">Uncharacterized protein</fullName>
    </submittedName>
</protein>
<name>A0ABT5VQC9_9BACT</name>
<sequence length="111" mass="13261">MAAKKKSNNINADRFDELLAIAGYIYPRNDKELEQFELLYENYDFKLKNVRINPEEIINQSFEKKGKVLRLRNDEEQQDINELRIAARKGNEHIPQSILEKMKRKHNDEDK</sequence>